<organism evidence="3 4">
    <name type="scientific">Persicimonas caeni</name>
    <dbReference type="NCBI Taxonomy" id="2292766"/>
    <lineage>
        <taxon>Bacteria</taxon>
        <taxon>Deltaproteobacteria</taxon>
        <taxon>Bradymonadales</taxon>
        <taxon>Bradymonadaceae</taxon>
        <taxon>Persicimonas</taxon>
    </lineage>
</organism>
<feature type="transmembrane region" description="Helical" evidence="1">
    <location>
        <begin position="247"/>
        <end position="266"/>
    </location>
</feature>
<dbReference type="Proteomes" id="UP000315995">
    <property type="component" value="Chromosome"/>
</dbReference>
<feature type="transmembrane region" description="Helical" evidence="1">
    <location>
        <begin position="42"/>
        <end position="63"/>
    </location>
</feature>
<feature type="transmembrane region" description="Helical" evidence="1">
    <location>
        <begin position="12"/>
        <end position="36"/>
    </location>
</feature>
<gene>
    <name evidence="3" type="ORF">FIV42_11170</name>
</gene>
<reference evidence="3 4" key="1">
    <citation type="submission" date="2019-06" db="EMBL/GenBank/DDBJ databases">
        <title>Persicimonas caeni gen. nov., sp. nov., a predatory bacterium isolated from solar saltern.</title>
        <authorList>
            <person name="Wang S."/>
        </authorList>
    </citation>
    <scope>NUCLEOTIDE SEQUENCE [LARGE SCALE GENOMIC DNA]</scope>
    <source>
        <strain evidence="3 4">YN101</strain>
    </source>
</reference>
<name>A0A4Y6PSH9_PERCE</name>
<dbReference type="SUPFAM" id="SSF103481">
    <property type="entry name" value="Multidrug resistance efflux transporter EmrE"/>
    <property type="match status" value="2"/>
</dbReference>
<accession>A0A5B8Y3M9</accession>
<dbReference type="InterPro" id="IPR052756">
    <property type="entry name" value="Alkyne_AA_exporter"/>
</dbReference>
<feature type="transmembrane region" description="Helical" evidence="1">
    <location>
        <begin position="272"/>
        <end position="290"/>
    </location>
</feature>
<dbReference type="OrthoDB" id="5416392at2"/>
<protein>
    <submittedName>
        <fullName evidence="3">DMT family transporter</fullName>
    </submittedName>
</protein>
<evidence type="ECO:0000259" key="2">
    <source>
        <dbReference type="Pfam" id="PF00892"/>
    </source>
</evidence>
<feature type="transmembrane region" description="Helical" evidence="1">
    <location>
        <begin position="152"/>
        <end position="172"/>
    </location>
</feature>
<feature type="domain" description="EamA" evidence="2">
    <location>
        <begin position="14"/>
        <end position="145"/>
    </location>
</feature>
<keyword evidence="1" id="KW-1133">Transmembrane helix</keyword>
<evidence type="ECO:0000313" key="4">
    <source>
        <dbReference type="Proteomes" id="UP000315995"/>
    </source>
</evidence>
<dbReference type="RefSeq" id="WP_141197766.1">
    <property type="nucleotide sequence ID" value="NZ_CP041186.1"/>
</dbReference>
<evidence type="ECO:0000313" key="3">
    <source>
        <dbReference type="EMBL" id="QDG51281.1"/>
    </source>
</evidence>
<dbReference type="Pfam" id="PF00892">
    <property type="entry name" value="EamA"/>
    <property type="match status" value="2"/>
</dbReference>
<proteinExistence type="predicted"/>
<dbReference type="InterPro" id="IPR000620">
    <property type="entry name" value="EamA_dom"/>
</dbReference>
<sequence>MPRQLPAPPSKPVAYALLIVTMIIWASAFAGLRFVLRELDAFTLTVLRMLIATGALVAMGLIFKTPLPEKRDLPEILGAGFLGFTLYHLALNYGLEFVTAGQGSFIIATIPIWTSILAARFLGERVTIKTWLGMGLGLLGVAYMSLEPGKMSISGGSFIVLFSALCAGGNMVLQKRLLSRYRALDVSVYATVVGTVPLLFLLPSGIDAIAELSTTGWLVTAYLGIVPIAIGYYLSTLAMNALPANRTAQMLLLVPPIAAVIAWLTIGEEPGTKLVVGGPIILAGVLLGNLERKRKRAPKTSQ</sequence>
<feature type="transmembrane region" description="Helical" evidence="1">
    <location>
        <begin position="75"/>
        <end position="93"/>
    </location>
</feature>
<feature type="domain" description="EamA" evidence="2">
    <location>
        <begin position="156"/>
        <end position="287"/>
    </location>
</feature>
<keyword evidence="1" id="KW-0812">Transmembrane</keyword>
<dbReference type="PANTHER" id="PTHR12715:SF4">
    <property type="entry name" value="EAMA DOMAIN-CONTAINING PROTEIN"/>
    <property type="match status" value="1"/>
</dbReference>
<dbReference type="GO" id="GO:0016020">
    <property type="term" value="C:membrane"/>
    <property type="evidence" value="ECO:0007669"/>
    <property type="project" value="InterPro"/>
</dbReference>
<evidence type="ECO:0000256" key="1">
    <source>
        <dbReference type="SAM" id="Phobius"/>
    </source>
</evidence>
<dbReference type="PANTHER" id="PTHR12715">
    <property type="entry name" value="TRANSPORTER, DRUG/METABOLITE EXPORTER FAMILY"/>
    <property type="match status" value="1"/>
</dbReference>
<feature type="transmembrane region" description="Helical" evidence="1">
    <location>
        <begin position="105"/>
        <end position="123"/>
    </location>
</feature>
<dbReference type="EMBL" id="CP041186">
    <property type="protein sequence ID" value="QDG51281.1"/>
    <property type="molecule type" value="Genomic_DNA"/>
</dbReference>
<feature type="transmembrane region" description="Helical" evidence="1">
    <location>
        <begin position="214"/>
        <end position="235"/>
    </location>
</feature>
<accession>A0A4Y6PSH9</accession>
<dbReference type="InterPro" id="IPR037185">
    <property type="entry name" value="EmrE-like"/>
</dbReference>
<feature type="transmembrane region" description="Helical" evidence="1">
    <location>
        <begin position="184"/>
        <end position="202"/>
    </location>
</feature>
<dbReference type="AlphaFoldDB" id="A0A4Y6PSH9"/>
<keyword evidence="4" id="KW-1185">Reference proteome</keyword>
<keyword evidence="1" id="KW-0472">Membrane</keyword>